<dbReference type="EMBL" id="QJKJ01015965">
    <property type="protein sequence ID" value="RDX61721.1"/>
    <property type="molecule type" value="Genomic_DNA"/>
</dbReference>
<gene>
    <name evidence="1" type="ORF">CR513_60027</name>
</gene>
<feature type="non-terminal residue" evidence="1">
    <location>
        <position position="1"/>
    </location>
</feature>
<comment type="caution">
    <text evidence="1">The sequence shown here is derived from an EMBL/GenBank/DDBJ whole genome shotgun (WGS) entry which is preliminary data.</text>
</comment>
<keyword evidence="2" id="KW-1185">Reference proteome</keyword>
<dbReference type="Proteomes" id="UP000257109">
    <property type="component" value="Unassembled WGS sequence"/>
</dbReference>
<proteinExistence type="predicted"/>
<evidence type="ECO:0000313" key="1">
    <source>
        <dbReference type="EMBL" id="RDX61721.1"/>
    </source>
</evidence>
<evidence type="ECO:0000313" key="2">
    <source>
        <dbReference type="Proteomes" id="UP000257109"/>
    </source>
</evidence>
<protein>
    <submittedName>
        <fullName evidence="1">Uncharacterized protein</fullName>
    </submittedName>
</protein>
<sequence>MSYIRELGEKLDKVGKGLDSIQKHTQRVNAKVEALIMEKEEKLKVASLHDSKGSFVDNLSESSGRSSWCSHEAYVDWELKVEQIHSCFNL</sequence>
<accession>A0A371E6S6</accession>
<reference evidence="1" key="1">
    <citation type="submission" date="2018-05" db="EMBL/GenBank/DDBJ databases">
        <title>Draft genome of Mucuna pruriens seed.</title>
        <authorList>
            <person name="Nnadi N.E."/>
            <person name="Vos R."/>
            <person name="Hasami M.H."/>
            <person name="Devisetty U.K."/>
            <person name="Aguiy J.C."/>
        </authorList>
    </citation>
    <scope>NUCLEOTIDE SEQUENCE [LARGE SCALE GENOMIC DNA]</scope>
    <source>
        <strain evidence="1">JCA_2017</strain>
    </source>
</reference>
<dbReference type="AlphaFoldDB" id="A0A371E6S6"/>
<organism evidence="1 2">
    <name type="scientific">Mucuna pruriens</name>
    <name type="common">Velvet bean</name>
    <name type="synonym">Dolichos pruriens</name>
    <dbReference type="NCBI Taxonomy" id="157652"/>
    <lineage>
        <taxon>Eukaryota</taxon>
        <taxon>Viridiplantae</taxon>
        <taxon>Streptophyta</taxon>
        <taxon>Embryophyta</taxon>
        <taxon>Tracheophyta</taxon>
        <taxon>Spermatophyta</taxon>
        <taxon>Magnoliopsida</taxon>
        <taxon>eudicotyledons</taxon>
        <taxon>Gunneridae</taxon>
        <taxon>Pentapetalae</taxon>
        <taxon>rosids</taxon>
        <taxon>fabids</taxon>
        <taxon>Fabales</taxon>
        <taxon>Fabaceae</taxon>
        <taxon>Papilionoideae</taxon>
        <taxon>50 kb inversion clade</taxon>
        <taxon>NPAAA clade</taxon>
        <taxon>indigoferoid/millettioid clade</taxon>
        <taxon>Phaseoleae</taxon>
        <taxon>Mucuna</taxon>
    </lineage>
</organism>
<name>A0A371E6S6_MUCPR</name>